<dbReference type="GO" id="GO:0004412">
    <property type="term" value="F:homoserine dehydrogenase activity"/>
    <property type="evidence" value="ECO:0007669"/>
    <property type="project" value="UniProtKB-EC"/>
</dbReference>
<comment type="subunit">
    <text evidence="9">Homotetramer.</text>
</comment>
<dbReference type="EMBL" id="QENY01000024">
    <property type="protein sequence ID" value="PVX48787.1"/>
    <property type="molecule type" value="Genomic_DNA"/>
</dbReference>
<keyword evidence="19" id="KW-0520">NAD</keyword>
<keyword evidence="23" id="KW-0511">Multifunctional enzyme</keyword>
<dbReference type="PANTHER" id="PTHR43070">
    <property type="match status" value="1"/>
</dbReference>
<keyword evidence="21" id="KW-0457">Lysine biosynthesis</keyword>
<gene>
    <name evidence="29" type="ORF">C7379_12433</name>
</gene>
<evidence type="ECO:0000256" key="16">
    <source>
        <dbReference type="ARBA" id="ARBA00022840"/>
    </source>
</evidence>
<dbReference type="InterPro" id="IPR011147">
    <property type="entry name" value="Bifunc_Aspkin/hSer_DH"/>
</dbReference>
<proteinExistence type="inferred from homology"/>
<keyword evidence="15 29" id="KW-0418">Kinase</keyword>
<comment type="catalytic activity">
    <reaction evidence="25">
        <text>L-aspartate + ATP = 4-phospho-L-aspartate + ADP</text>
        <dbReference type="Rhea" id="RHEA:23776"/>
        <dbReference type="ChEBI" id="CHEBI:29991"/>
        <dbReference type="ChEBI" id="CHEBI:30616"/>
        <dbReference type="ChEBI" id="CHEBI:57535"/>
        <dbReference type="ChEBI" id="CHEBI:456216"/>
        <dbReference type="EC" id="2.7.2.4"/>
    </reaction>
    <physiologicalReaction direction="left-to-right" evidence="25">
        <dbReference type="Rhea" id="RHEA:23777"/>
    </physiologicalReaction>
</comment>
<dbReference type="PROSITE" id="PS00324">
    <property type="entry name" value="ASPARTOKINASE"/>
    <property type="match status" value="1"/>
</dbReference>
<dbReference type="CDD" id="cd04892">
    <property type="entry name" value="ACT_AK-like_2"/>
    <property type="match status" value="1"/>
</dbReference>
<dbReference type="CDD" id="cd04257">
    <property type="entry name" value="AAK_AK-HSDH"/>
    <property type="match status" value="1"/>
</dbReference>
<dbReference type="GO" id="GO:0005524">
    <property type="term" value="F:ATP binding"/>
    <property type="evidence" value="ECO:0007669"/>
    <property type="project" value="UniProtKB-KW"/>
</dbReference>
<dbReference type="GO" id="GO:0009086">
    <property type="term" value="P:methionine biosynthetic process"/>
    <property type="evidence" value="ECO:0007669"/>
    <property type="project" value="UniProtKB-KW"/>
</dbReference>
<dbReference type="GO" id="GO:0050661">
    <property type="term" value="F:NADP binding"/>
    <property type="evidence" value="ECO:0007669"/>
    <property type="project" value="InterPro"/>
</dbReference>
<dbReference type="UniPathway" id="UPA00034">
    <property type="reaction ID" value="UER00015"/>
</dbReference>
<dbReference type="SUPFAM" id="SSF55347">
    <property type="entry name" value="Glyceraldehyde-3-phosphate dehydrogenase-like, C-terminal domain"/>
    <property type="match status" value="1"/>
</dbReference>
<evidence type="ECO:0000256" key="1">
    <source>
        <dbReference type="ARBA" id="ARBA00001920"/>
    </source>
</evidence>
<dbReference type="InterPro" id="IPR018042">
    <property type="entry name" value="Aspartate_kinase_CS"/>
</dbReference>
<dbReference type="InterPro" id="IPR036291">
    <property type="entry name" value="NAD(P)-bd_dom_sf"/>
</dbReference>
<evidence type="ECO:0000256" key="25">
    <source>
        <dbReference type="ARBA" id="ARBA00048561"/>
    </source>
</evidence>
<evidence type="ECO:0000256" key="3">
    <source>
        <dbReference type="ARBA" id="ARBA00004986"/>
    </source>
</evidence>
<evidence type="ECO:0000256" key="13">
    <source>
        <dbReference type="ARBA" id="ARBA00022723"/>
    </source>
</evidence>
<evidence type="ECO:0000256" key="24">
    <source>
        <dbReference type="ARBA" id="ARBA00044938"/>
    </source>
</evidence>
<evidence type="ECO:0000256" key="22">
    <source>
        <dbReference type="ARBA" id="ARBA00023167"/>
    </source>
</evidence>
<dbReference type="InterPro" id="IPR001342">
    <property type="entry name" value="HDH_cat"/>
</dbReference>
<keyword evidence="14" id="KW-0547">Nucleotide-binding</keyword>
<keyword evidence="10" id="KW-0028">Amino-acid biosynthesis</keyword>
<comment type="pathway">
    <text evidence="4">Amino-acid biosynthesis; L-threonine biosynthesis; L-threonine from L-aspartate: step 3/5.</text>
</comment>
<dbReference type="PANTHER" id="PTHR43070:SF3">
    <property type="entry name" value="HOMOSERINE DEHYDROGENASE"/>
    <property type="match status" value="1"/>
</dbReference>
<dbReference type="InterPro" id="IPR054352">
    <property type="entry name" value="ACT_Aspartokinase"/>
</dbReference>
<dbReference type="Pfam" id="PF00696">
    <property type="entry name" value="AA_kinase"/>
    <property type="match status" value="1"/>
</dbReference>
<dbReference type="InterPro" id="IPR005106">
    <property type="entry name" value="Asp/hSer_DH_NAD-bd"/>
</dbReference>
<dbReference type="InterPro" id="IPR001048">
    <property type="entry name" value="Asp/Glu/Uridylate_kinase"/>
</dbReference>
<comment type="similarity">
    <text evidence="8">In the N-terminal section; belongs to the aspartokinase family.</text>
</comment>
<evidence type="ECO:0000313" key="29">
    <source>
        <dbReference type="EMBL" id="PVX48787.1"/>
    </source>
</evidence>
<evidence type="ECO:0000256" key="17">
    <source>
        <dbReference type="ARBA" id="ARBA00022857"/>
    </source>
</evidence>
<dbReference type="Proteomes" id="UP000245870">
    <property type="component" value="Unassembled WGS sequence"/>
</dbReference>
<evidence type="ECO:0000256" key="23">
    <source>
        <dbReference type="ARBA" id="ARBA00023268"/>
    </source>
</evidence>
<evidence type="ECO:0000256" key="27">
    <source>
        <dbReference type="ARBA" id="ARBA00049031"/>
    </source>
</evidence>
<dbReference type="InterPro" id="IPR042199">
    <property type="entry name" value="AsparK_Bifunc_asparK/hSer_DH"/>
</dbReference>
<keyword evidence="30" id="KW-1185">Reference proteome</keyword>
<dbReference type="Gene3D" id="3.30.2130.10">
    <property type="entry name" value="VC0802-like"/>
    <property type="match status" value="1"/>
</dbReference>
<dbReference type="SUPFAM" id="SSF51735">
    <property type="entry name" value="NAD(P)-binding Rossmann-fold domains"/>
    <property type="match status" value="1"/>
</dbReference>
<evidence type="ECO:0000256" key="21">
    <source>
        <dbReference type="ARBA" id="ARBA00023154"/>
    </source>
</evidence>
<dbReference type="SUPFAM" id="SSF55021">
    <property type="entry name" value="ACT-like"/>
    <property type="match status" value="2"/>
</dbReference>
<comment type="cofactor">
    <cofactor evidence="1">
        <name>a metal cation</name>
        <dbReference type="ChEBI" id="CHEBI:25213"/>
    </cofactor>
</comment>
<evidence type="ECO:0000256" key="26">
    <source>
        <dbReference type="ARBA" id="ARBA00048841"/>
    </source>
</evidence>
<evidence type="ECO:0000256" key="20">
    <source>
        <dbReference type="ARBA" id="ARBA00023053"/>
    </source>
</evidence>
<dbReference type="GO" id="GO:0009090">
    <property type="term" value="P:homoserine biosynthetic process"/>
    <property type="evidence" value="ECO:0007669"/>
    <property type="project" value="UniProtKB-ARBA"/>
</dbReference>
<evidence type="ECO:0000256" key="7">
    <source>
        <dbReference type="ARBA" id="ARBA00007952"/>
    </source>
</evidence>
<keyword evidence="13" id="KW-0479">Metal-binding</keyword>
<evidence type="ECO:0000259" key="28">
    <source>
        <dbReference type="PROSITE" id="PS51671"/>
    </source>
</evidence>
<keyword evidence="12" id="KW-0791">Threonine biosynthesis</keyword>
<evidence type="ECO:0000256" key="11">
    <source>
        <dbReference type="ARBA" id="ARBA00022679"/>
    </source>
</evidence>
<dbReference type="Pfam" id="PF22468">
    <property type="entry name" value="ACT_9"/>
    <property type="match status" value="2"/>
</dbReference>
<comment type="catalytic activity">
    <reaction evidence="27">
        <text>L-homoserine + NAD(+) = L-aspartate 4-semialdehyde + NADH + H(+)</text>
        <dbReference type="Rhea" id="RHEA:15757"/>
        <dbReference type="ChEBI" id="CHEBI:15378"/>
        <dbReference type="ChEBI" id="CHEBI:57476"/>
        <dbReference type="ChEBI" id="CHEBI:57540"/>
        <dbReference type="ChEBI" id="CHEBI:57945"/>
        <dbReference type="ChEBI" id="CHEBI:537519"/>
        <dbReference type="EC" id="1.1.1.3"/>
    </reaction>
    <physiologicalReaction direction="right-to-left" evidence="27">
        <dbReference type="Rhea" id="RHEA:15759"/>
    </physiologicalReaction>
</comment>
<dbReference type="GO" id="GO:0046872">
    <property type="term" value="F:metal ion binding"/>
    <property type="evidence" value="ECO:0007669"/>
    <property type="project" value="UniProtKB-KW"/>
</dbReference>
<dbReference type="InterPro" id="IPR036393">
    <property type="entry name" value="AceGlu_kinase-like_sf"/>
</dbReference>
<dbReference type="UniPathway" id="UPA00050">
    <property type="reaction ID" value="UER00063"/>
</dbReference>
<reference evidence="29 30" key="1">
    <citation type="submission" date="2018-05" db="EMBL/GenBank/DDBJ databases">
        <title>Genomic Encyclopedia of Type Strains, Phase IV (KMG-IV): sequencing the most valuable type-strain genomes for metagenomic binning, comparative biology and taxonomic classification.</title>
        <authorList>
            <person name="Goeker M."/>
        </authorList>
    </citation>
    <scope>NUCLEOTIDE SEQUENCE [LARGE SCALE GENOMIC DNA]</scope>
    <source>
        <strain evidence="29 30">DSM 100333</strain>
    </source>
</reference>
<dbReference type="RefSeq" id="WP_116617325.1">
    <property type="nucleotide sequence ID" value="NZ_CAMQYP010000007.1"/>
</dbReference>
<dbReference type="InterPro" id="IPR019811">
    <property type="entry name" value="HDH_CS"/>
</dbReference>
<accession>A0A2U0TYW0</accession>
<dbReference type="PROSITE" id="PS51671">
    <property type="entry name" value="ACT"/>
    <property type="match status" value="1"/>
</dbReference>
<evidence type="ECO:0000313" key="30">
    <source>
        <dbReference type="Proteomes" id="UP000245870"/>
    </source>
</evidence>
<evidence type="ECO:0000256" key="14">
    <source>
        <dbReference type="ARBA" id="ARBA00022741"/>
    </source>
</evidence>
<keyword evidence="22" id="KW-0486">Methionine biosynthesis</keyword>
<dbReference type="InterPro" id="IPR049638">
    <property type="entry name" value="AK-HD"/>
</dbReference>
<dbReference type="SUPFAM" id="SSF53633">
    <property type="entry name" value="Carbamate kinase-like"/>
    <property type="match status" value="1"/>
</dbReference>
<comment type="pathway">
    <text evidence="3">Amino-acid biosynthesis; L-methionine biosynthesis via de novo pathway; L-homoserine from L-aspartate: step 1/3.</text>
</comment>
<comment type="pathway">
    <text evidence="6">Amino-acid biosynthesis; L-threonine biosynthesis; L-threonine from L-aspartate: step 1/5.</text>
</comment>
<dbReference type="GO" id="GO:0009089">
    <property type="term" value="P:lysine biosynthetic process via diaminopimelate"/>
    <property type="evidence" value="ECO:0007669"/>
    <property type="project" value="UniProtKB-UniPathway"/>
</dbReference>
<comment type="caution">
    <text evidence="29">The sequence shown here is derived from an EMBL/GenBank/DDBJ whole genome shotgun (WGS) entry which is preliminary data.</text>
</comment>
<dbReference type="CDD" id="cd04921">
    <property type="entry name" value="ACT_AKi-HSDH-ThrA-like_1"/>
    <property type="match status" value="1"/>
</dbReference>
<dbReference type="FunFam" id="3.30.2130.10:FF:000001">
    <property type="entry name" value="Bifunctional aspartokinase/homoserine dehydrogenase"/>
    <property type="match status" value="1"/>
</dbReference>
<evidence type="ECO:0000256" key="12">
    <source>
        <dbReference type="ARBA" id="ARBA00022697"/>
    </source>
</evidence>
<dbReference type="NCBIfam" id="TIGR00657">
    <property type="entry name" value="asp_kinases"/>
    <property type="match status" value="1"/>
</dbReference>
<evidence type="ECO:0000256" key="5">
    <source>
        <dbReference type="ARBA" id="ARBA00005062"/>
    </source>
</evidence>
<evidence type="ECO:0000256" key="15">
    <source>
        <dbReference type="ARBA" id="ARBA00022777"/>
    </source>
</evidence>
<dbReference type="Gene3D" id="3.40.1160.10">
    <property type="entry name" value="Acetylglutamate kinase-like"/>
    <property type="match status" value="1"/>
</dbReference>
<comment type="catalytic activity">
    <reaction evidence="26">
        <text>L-homoserine + NADP(+) = L-aspartate 4-semialdehyde + NADPH + H(+)</text>
        <dbReference type="Rhea" id="RHEA:15761"/>
        <dbReference type="ChEBI" id="CHEBI:15378"/>
        <dbReference type="ChEBI" id="CHEBI:57476"/>
        <dbReference type="ChEBI" id="CHEBI:57783"/>
        <dbReference type="ChEBI" id="CHEBI:58349"/>
        <dbReference type="ChEBI" id="CHEBI:537519"/>
        <dbReference type="EC" id="1.1.1.3"/>
    </reaction>
    <physiologicalReaction direction="right-to-left" evidence="26">
        <dbReference type="Rhea" id="RHEA:15763"/>
    </physiologicalReaction>
</comment>
<evidence type="ECO:0000256" key="9">
    <source>
        <dbReference type="ARBA" id="ARBA00011881"/>
    </source>
</evidence>
<comment type="function">
    <text evidence="24">Bifunctional aspartate kinase and homoserine dehydrogenase that catalyzes the first and the third steps toward the synthesis of lysine, methionine and threonine from aspartate.</text>
</comment>
<comment type="pathway">
    <text evidence="2">Amino-acid biosynthesis; L-lysine biosynthesis via DAP pathway; (S)-tetrahydrodipicolinate from L-aspartate: step 1/4.</text>
</comment>
<keyword evidence="20" id="KW-0915">Sodium</keyword>
<organism evidence="29 30">
    <name type="scientific">Hallella colorans</name>
    <dbReference type="NCBI Taxonomy" id="1703337"/>
    <lineage>
        <taxon>Bacteria</taxon>
        <taxon>Pseudomonadati</taxon>
        <taxon>Bacteroidota</taxon>
        <taxon>Bacteroidia</taxon>
        <taxon>Bacteroidales</taxon>
        <taxon>Prevotellaceae</taxon>
        <taxon>Hallella</taxon>
    </lineage>
</organism>
<protein>
    <submittedName>
        <fullName evidence="29">Aspartate kinase</fullName>
    </submittedName>
</protein>
<keyword evidence="11" id="KW-0808">Transferase</keyword>
<evidence type="ECO:0000256" key="6">
    <source>
        <dbReference type="ARBA" id="ARBA00005139"/>
    </source>
</evidence>
<keyword evidence="16" id="KW-0067">ATP-binding</keyword>
<dbReference type="OrthoDB" id="9799110at2"/>
<evidence type="ECO:0000256" key="4">
    <source>
        <dbReference type="ARBA" id="ARBA00005056"/>
    </source>
</evidence>
<dbReference type="Gene3D" id="3.30.360.10">
    <property type="entry name" value="Dihydrodipicolinate Reductase, domain 2"/>
    <property type="match status" value="1"/>
</dbReference>
<dbReference type="Gene3D" id="3.40.50.720">
    <property type="entry name" value="NAD(P)-binding Rossmann-like Domain"/>
    <property type="match status" value="1"/>
</dbReference>
<dbReference type="InterPro" id="IPR041743">
    <property type="entry name" value="AK-HSDH_N"/>
</dbReference>
<dbReference type="InterPro" id="IPR045865">
    <property type="entry name" value="ACT-like_dom_sf"/>
</dbReference>
<dbReference type="GO" id="GO:0004072">
    <property type="term" value="F:aspartate kinase activity"/>
    <property type="evidence" value="ECO:0007669"/>
    <property type="project" value="UniProtKB-EC"/>
</dbReference>
<keyword evidence="18" id="KW-0560">Oxidoreductase</keyword>
<comment type="pathway">
    <text evidence="5">Amino-acid biosynthesis; L-methionine biosynthesis via de novo pathway; L-homoserine from L-aspartate: step 3/3.</text>
</comment>
<name>A0A2U0TYW0_9BACT</name>
<dbReference type="PIRSF" id="PIRSF000727">
    <property type="entry name" value="ThrA"/>
    <property type="match status" value="1"/>
</dbReference>
<dbReference type="InterPro" id="IPR001341">
    <property type="entry name" value="Asp_kinase"/>
</dbReference>
<evidence type="ECO:0000256" key="10">
    <source>
        <dbReference type="ARBA" id="ARBA00022605"/>
    </source>
</evidence>
<dbReference type="UniPathway" id="UPA00051">
    <property type="reaction ID" value="UER00462"/>
</dbReference>
<dbReference type="Gene3D" id="1.20.120.1320">
    <property type="entry name" value="Aspartokinase, catalytic domain"/>
    <property type="match status" value="1"/>
</dbReference>
<sequence length="811" mass="89685">MKVLKFGGTSVGSVESIHSLKRIVEKEARHQPVIVVVSALGGITDKLISTSQLAVEGDENWKKEYEQMVERHHKIIDTIITNTKDRELLFNKVDTLFTELHSIYYGVYLIHDLSKKTLDTIVSYGERLSSNIVSTFVRGSKLYDAREFIKTEVLNGKNTLDSELTTKLVIDSFKELPRIALVPGFIATDKNSGDTTNLGRGGSDYTASIIAATLDAETLEIWTDVDGFMTADPKVIRSAYTIDELSYLEAMELCNFGAKVIYPPTIYPVCIKNIPIHVKNTFNPENRGTVIKSKIENNSKAIRGISSIKGTTLITVSGLSMVGVIGVNRRIFTALADKGISVFLVAQASSENSTSIGVRDEDAAAAVKVLNKEFKAEIDDGAMVPMQAESNLATIAIVGENMKHTPGIAGKLFGTLGRSGISVLAFAQGASETNISFVVDTKYLRKSLNVIHDSFFLSEYNVLNLFICGVGTVGGKLIEQIRTQYEELKEHSKLKLNVVGIASSKNAIFDREGLDLNNYRELLKASVPSTPEKLREHILDMNIFNSVFVDCTASKDIATLYQSFLSHNISVVTANKIAASSKYENYRLLKDTALERGVKFLYETNVGAGLPIIGTINDLRNSGDRILKIEAVLSGTLNFIFNELSATVPFSETVKRARQQGYAEPDPRIDLSGIDVIRKLVILTREAGYQVEQTDVKKSLFVPDEYFEGSVEDFWQRLPQLDADFEKKRSKLEAEHKRWRFVATMEGGETRVALQAVDRNHPFYRLEGSNNIVMLTTERYKEYPMQIQGYGAGASVTAAGVFANIMSIANV</sequence>
<dbReference type="FunFam" id="3.30.360.10:FF:000006">
    <property type="entry name" value="Bifunctional aspartokinase/homoserine dehydrogenase"/>
    <property type="match status" value="1"/>
</dbReference>
<dbReference type="Pfam" id="PF03447">
    <property type="entry name" value="NAD_binding_3"/>
    <property type="match status" value="1"/>
</dbReference>
<feature type="domain" description="ACT" evidence="28">
    <location>
        <begin position="397"/>
        <end position="470"/>
    </location>
</feature>
<comment type="similarity">
    <text evidence="7">In the C-terminal section; belongs to the homoserine dehydrogenase family.</text>
</comment>
<dbReference type="GO" id="GO:0009088">
    <property type="term" value="P:threonine biosynthetic process"/>
    <property type="evidence" value="ECO:0007669"/>
    <property type="project" value="UniProtKB-UniPathway"/>
</dbReference>
<keyword evidence="17" id="KW-0521">NADP</keyword>
<dbReference type="PROSITE" id="PS01042">
    <property type="entry name" value="HOMOSER_DHGENASE"/>
    <property type="match status" value="1"/>
</dbReference>
<dbReference type="NCBIfam" id="NF006959">
    <property type="entry name" value="PRK09436.1"/>
    <property type="match status" value="1"/>
</dbReference>
<dbReference type="Pfam" id="PF00742">
    <property type="entry name" value="Homoserine_dh"/>
    <property type="match status" value="1"/>
</dbReference>
<evidence type="ECO:0000256" key="18">
    <source>
        <dbReference type="ARBA" id="ARBA00023002"/>
    </source>
</evidence>
<evidence type="ECO:0000256" key="8">
    <source>
        <dbReference type="ARBA" id="ARBA00010046"/>
    </source>
</evidence>
<evidence type="ECO:0000256" key="19">
    <source>
        <dbReference type="ARBA" id="ARBA00023027"/>
    </source>
</evidence>
<dbReference type="InterPro" id="IPR002912">
    <property type="entry name" value="ACT_dom"/>
</dbReference>
<dbReference type="AlphaFoldDB" id="A0A2U0TYW0"/>
<evidence type="ECO:0000256" key="2">
    <source>
        <dbReference type="ARBA" id="ARBA00004766"/>
    </source>
</evidence>